<dbReference type="Proteomes" id="UP000101521">
    <property type="component" value="Segment"/>
</dbReference>
<dbReference type="GO" id="GO:0003697">
    <property type="term" value="F:single-stranded DNA binding"/>
    <property type="evidence" value="ECO:0007669"/>
    <property type="project" value="InterPro"/>
</dbReference>
<organism evidence="9 10">
    <name type="scientific">Pigeonpox virus</name>
    <dbReference type="NCBI Taxonomy" id="10264"/>
    <lineage>
        <taxon>Viruses</taxon>
        <taxon>Varidnaviria</taxon>
        <taxon>Bamfordvirae</taxon>
        <taxon>Nucleocytoviricota</taxon>
        <taxon>Pokkesviricetes</taxon>
        <taxon>Chitovirales</taxon>
        <taxon>Poxviridae</taxon>
        <taxon>Chordopoxvirinae</taxon>
        <taxon>Avipoxvirus</taxon>
        <taxon>Avipoxvirus pigeonpox</taxon>
    </lineage>
</organism>
<dbReference type="Pfam" id="PF04661">
    <property type="entry name" value="Pox_I3"/>
    <property type="match status" value="1"/>
</dbReference>
<comment type="subcellular location">
    <subcellularLocation>
        <location evidence="1">Host cytoplasm</location>
    </subcellularLocation>
</comment>
<reference evidence="9 10" key="1">
    <citation type="journal article" date="2014" name="BMC Genomics">
        <title>The complete genome sequences of poxviruses isolated from a penguin and a pigeon in South Africa and comparison to other sequenced avipoxviruses.</title>
        <authorList>
            <person name="Offerman K."/>
            <person name="Carulei O."/>
            <person name="van der Walt A.P."/>
            <person name="Douglass N."/>
            <person name="Williamson A.L."/>
        </authorList>
    </citation>
    <scope>NUCLEOTIDE SEQUENCE [LARGE SCALE GENOMIC DNA]</scope>
    <source>
        <strain evidence="9">FeP2</strain>
    </source>
</reference>
<evidence type="ECO:0000313" key="9">
    <source>
        <dbReference type="EMBL" id="AID46597.1"/>
    </source>
</evidence>
<name>A0A068EKR4_9POXV</name>
<evidence type="ECO:0000313" key="10">
    <source>
        <dbReference type="Proteomes" id="UP000101521"/>
    </source>
</evidence>
<evidence type="ECO:0000256" key="1">
    <source>
        <dbReference type="ARBA" id="ARBA00004192"/>
    </source>
</evidence>
<keyword evidence="3" id="KW-0226">DNA condensation</keyword>
<accession>A0A068EKR4</accession>
<dbReference type="GO" id="GO:0030261">
    <property type="term" value="P:chromosome condensation"/>
    <property type="evidence" value="ECO:0007669"/>
    <property type="project" value="UniProtKB-KW"/>
</dbReference>
<dbReference type="InterPro" id="IPR006754">
    <property type="entry name" value="Poxvirus_I3_ssDNA-bd"/>
</dbReference>
<gene>
    <name evidence="9" type="ORF">fep_089</name>
</gene>
<dbReference type="GO" id="GO:0030430">
    <property type="term" value="C:host cell cytoplasm"/>
    <property type="evidence" value="ECO:0007669"/>
    <property type="project" value="UniProtKB-SubCell"/>
</dbReference>
<evidence type="ECO:0000256" key="6">
    <source>
        <dbReference type="ARBA" id="ARBA00034682"/>
    </source>
</evidence>
<comment type="function">
    <text evidence="6">Plays an essential role in viral DNA replication. Binds to ssDNA with high affinity and localizes to cytoplasmic factories where nascent viral genomes accumulate. May disrupt loops, hairpins and other secondary structures present on ssDNA to reduce and eliminate pausing of viral DNA polymerase at specific sites during elongation.</text>
</comment>
<evidence type="ECO:0000256" key="8">
    <source>
        <dbReference type="ARBA" id="ARBA00034817"/>
    </source>
</evidence>
<keyword evidence="2" id="KW-0244">Early protein</keyword>
<keyword evidence="4 9" id="KW-0238">DNA-binding</keyword>
<protein>
    <recommendedName>
        <fullName evidence="8">Protein OPG079</fullName>
    </recommendedName>
</protein>
<sequence>MKNNLYEEKMNMNKKQVKIQSKSSNNKASRFTCLDAVQYAKALCTKDTKIVKSVKLTPSHHNLCSNISVTLEPKYNEKLVSPFILVEGEGKIYQTRSDNFSREESFFLKIRPSVISPILHQMMECIYSDLGYLDPENTMDEKTFKDGYIYINKNKMSSTIIEYTRNNKEVTGRKTLSSEVEQLSKKDPQMVKAVLVASIFFENAVMCKISFNLKKLIMEKVCRKTLIDTNGEVISVVTSGDDDIEDESGEFEYEPDGVTGILEERHDSNRRGGCKIKETDECDERSLFNVN</sequence>
<evidence type="ECO:0000256" key="3">
    <source>
        <dbReference type="ARBA" id="ARBA00023067"/>
    </source>
</evidence>
<evidence type="ECO:0000256" key="2">
    <source>
        <dbReference type="ARBA" id="ARBA00022518"/>
    </source>
</evidence>
<comment type="similarity">
    <text evidence="7">Belongs to the orthopoxvirus OPG079 family.</text>
</comment>
<dbReference type="EMBL" id="KJ801920">
    <property type="protein sequence ID" value="AID46597.1"/>
    <property type="molecule type" value="Genomic_DNA"/>
</dbReference>
<dbReference type="RefSeq" id="YP_009046321.1">
    <property type="nucleotide sequence ID" value="NC_024447.1"/>
</dbReference>
<dbReference type="KEGG" id="vg:19737814"/>
<evidence type="ECO:0000256" key="4">
    <source>
        <dbReference type="ARBA" id="ARBA00023125"/>
    </source>
</evidence>
<evidence type="ECO:0000256" key="7">
    <source>
        <dbReference type="ARBA" id="ARBA00034757"/>
    </source>
</evidence>
<keyword evidence="10" id="KW-1185">Reference proteome</keyword>
<dbReference type="GeneID" id="19737814"/>
<proteinExistence type="inferred from homology"/>
<evidence type="ECO:0000256" key="5">
    <source>
        <dbReference type="ARBA" id="ARBA00023200"/>
    </source>
</evidence>
<keyword evidence="5" id="KW-1035">Host cytoplasm</keyword>